<sequence>MLTHLQQSYNNAPSRSAAPHSAAAAAALSQSFESVHHRVASGHMNDLLHASSAPRNVTVVFNELVPTICKVNHREDMNRPLGILVATAIGGPTGHSNVIRVRLTDPTDPFFLFQLELVEDDYGRFKNEQQLHVDFQEFSNDFAGMLESVVQQASSLTSVDNLRSGTERRLLFSVPTNGASTAQLFVQEVTRVKTTNIFELQLNREADVGQKHYLAEQFEHFQLSYYDAEQQRRDQAIAMERTIGELRGALATLQKERSEVEGELKVSASESESRLQQALLQRQDEYTSEVKALRSASDDERSAFTAKLDELSHRLRDVVSKKDADIANLQHRVNALEHSEATLRGQLNVKTIEYDSQVQEAQHLANQVQHLSNERSSNQHSMGETKLHVVQLTERLAAAERHAKERVEETRVLREQALNDAATIRTLTAQVKERSEKTADVEADLKKAHHIIGNQLQSSKQQKDKFGSVVQQLNDTRFLLEQQQQKNTEGGQQLEAHREEIRKLRRDIDQLKEQLRSVADDNEKLEEDLKLARDAVVHVQRHGAYSIGRNLSSISGAPGMAPAHDLYRQYATNASTAGTSFVPHAAPAATTTTVPAHTTSVASSVLSRGLDHQQASGFTSFTGASSSAIPPSSTARPMPYTTSPQFYNASAAPKPHAQQTADGPTAYFN</sequence>
<reference evidence="10" key="1">
    <citation type="submission" date="2015-09" db="EMBL/GenBank/DDBJ databases">
        <authorList>
            <consortium name="Pathogen Informatics"/>
        </authorList>
    </citation>
    <scope>NUCLEOTIDE SEQUENCE [LARGE SCALE GENOMIC DNA]</scope>
    <source>
        <strain evidence="10">Lake Konstanz</strain>
    </source>
</reference>
<dbReference type="InterPro" id="IPR032396">
    <property type="entry name" value="SAS-6_N"/>
</dbReference>
<evidence type="ECO:0000256" key="2">
    <source>
        <dbReference type="ARBA" id="ARBA00022490"/>
    </source>
</evidence>
<accession>A0A0S4JEL1</accession>
<keyword evidence="3 6" id="KW-0175">Coiled coil</keyword>
<comment type="subcellular location">
    <subcellularLocation>
        <location evidence="1">Cytoplasm</location>
        <location evidence="1">Cytoskeleton</location>
        <location evidence="1">Microtubule organizing center</location>
        <location evidence="1">Centrosome</location>
    </subcellularLocation>
</comment>
<dbReference type="EMBL" id="CYKH01001662">
    <property type="protein sequence ID" value="CUG88614.1"/>
    <property type="molecule type" value="Genomic_DNA"/>
</dbReference>
<feature type="coiled-coil region" evidence="6">
    <location>
        <begin position="480"/>
        <end position="542"/>
    </location>
</feature>
<evidence type="ECO:0000313" key="9">
    <source>
        <dbReference type="EMBL" id="CUG88614.1"/>
    </source>
</evidence>
<dbReference type="GO" id="GO:0005813">
    <property type="term" value="C:centrosome"/>
    <property type="evidence" value="ECO:0007669"/>
    <property type="project" value="UniProtKB-SubCell"/>
</dbReference>
<dbReference type="OMA" id="KHDSMES"/>
<feature type="region of interest" description="Disordered" evidence="7">
    <location>
        <begin position="617"/>
        <end position="669"/>
    </location>
</feature>
<dbReference type="Pfam" id="PF16531">
    <property type="entry name" value="SAS-6_N"/>
    <property type="match status" value="1"/>
</dbReference>
<name>A0A0S4JEL1_BODSA</name>
<dbReference type="InterPro" id="IPR038558">
    <property type="entry name" value="SAS-6_N_sf"/>
</dbReference>
<feature type="compositionally biased region" description="Polar residues" evidence="7">
    <location>
        <begin position="657"/>
        <end position="669"/>
    </location>
</feature>
<feature type="domain" description="Spindle assembly abnormal protein 6 N-terminal" evidence="8">
    <location>
        <begin position="60"/>
        <end position="202"/>
    </location>
</feature>
<dbReference type="OrthoDB" id="49058at2759"/>
<dbReference type="VEuPathDB" id="TriTrypDB:BSAL_16425"/>
<dbReference type="PANTHER" id="PTHR44281:SF2">
    <property type="entry name" value="SPINDLE ASSEMBLY ABNORMAL PROTEIN 6 HOMOLOG"/>
    <property type="match status" value="1"/>
</dbReference>
<keyword evidence="10" id="KW-1185">Reference proteome</keyword>
<evidence type="ECO:0000259" key="8">
    <source>
        <dbReference type="Pfam" id="PF16531"/>
    </source>
</evidence>
<proteinExistence type="predicted"/>
<protein>
    <recommendedName>
        <fullName evidence="8">Spindle assembly abnormal protein 6 N-terminal domain-containing protein</fullName>
    </recommendedName>
</protein>
<keyword evidence="5" id="KW-0131">Cell cycle</keyword>
<evidence type="ECO:0000256" key="7">
    <source>
        <dbReference type="SAM" id="MobiDB-lite"/>
    </source>
</evidence>
<feature type="compositionally biased region" description="Low complexity" evidence="7">
    <location>
        <begin position="617"/>
        <end position="637"/>
    </location>
</feature>
<gene>
    <name evidence="9" type="ORF">BSAL_16425</name>
</gene>
<feature type="coiled-coil region" evidence="6">
    <location>
        <begin position="243"/>
        <end position="270"/>
    </location>
</feature>
<keyword evidence="4" id="KW-0206">Cytoskeleton</keyword>
<evidence type="ECO:0000256" key="3">
    <source>
        <dbReference type="ARBA" id="ARBA00023054"/>
    </source>
</evidence>
<feature type="coiled-coil region" evidence="6">
    <location>
        <begin position="354"/>
        <end position="409"/>
    </location>
</feature>
<dbReference type="Proteomes" id="UP000051952">
    <property type="component" value="Unassembled WGS sequence"/>
</dbReference>
<evidence type="ECO:0000256" key="4">
    <source>
        <dbReference type="ARBA" id="ARBA00023212"/>
    </source>
</evidence>
<keyword evidence="2" id="KW-0963">Cytoplasm</keyword>
<dbReference type="PANTHER" id="PTHR44281">
    <property type="entry name" value="SPINDLE ASSEMBLY ABNORMAL PROTEIN 6 HOMOLOG"/>
    <property type="match status" value="1"/>
</dbReference>
<dbReference type="Gene3D" id="2.170.210.20">
    <property type="entry name" value="Spindle assembly abnormal protein 6, N-terminal domain"/>
    <property type="match status" value="1"/>
</dbReference>
<evidence type="ECO:0000256" key="6">
    <source>
        <dbReference type="SAM" id="Coils"/>
    </source>
</evidence>
<dbReference type="AlphaFoldDB" id="A0A0S4JEL1"/>
<evidence type="ECO:0000313" key="10">
    <source>
        <dbReference type="Proteomes" id="UP000051952"/>
    </source>
</evidence>
<evidence type="ECO:0000256" key="5">
    <source>
        <dbReference type="ARBA" id="ARBA00023306"/>
    </source>
</evidence>
<organism evidence="9 10">
    <name type="scientific">Bodo saltans</name>
    <name type="common">Flagellated protozoan</name>
    <dbReference type="NCBI Taxonomy" id="75058"/>
    <lineage>
        <taxon>Eukaryota</taxon>
        <taxon>Discoba</taxon>
        <taxon>Euglenozoa</taxon>
        <taxon>Kinetoplastea</taxon>
        <taxon>Metakinetoplastina</taxon>
        <taxon>Eubodonida</taxon>
        <taxon>Bodonidae</taxon>
        <taxon>Bodo</taxon>
    </lineage>
</organism>
<evidence type="ECO:0000256" key="1">
    <source>
        <dbReference type="ARBA" id="ARBA00004300"/>
    </source>
</evidence>